<evidence type="ECO:0000313" key="1">
    <source>
        <dbReference type="EMBL" id="GMH09433.1"/>
    </source>
</evidence>
<dbReference type="AlphaFoldDB" id="A0AAD3XLT6"/>
<reference evidence="1" key="1">
    <citation type="submission" date="2023-05" db="EMBL/GenBank/DDBJ databases">
        <title>Nepenthes gracilis genome sequencing.</title>
        <authorList>
            <person name="Fukushima K."/>
        </authorList>
    </citation>
    <scope>NUCLEOTIDE SEQUENCE</scope>
    <source>
        <strain evidence="1">SING2019-196</strain>
    </source>
</reference>
<dbReference type="EMBL" id="BSYO01000009">
    <property type="protein sequence ID" value="GMH09433.1"/>
    <property type="molecule type" value="Genomic_DNA"/>
</dbReference>
<evidence type="ECO:0000313" key="2">
    <source>
        <dbReference type="Proteomes" id="UP001279734"/>
    </source>
</evidence>
<proteinExistence type="predicted"/>
<sequence length="133" mass="14484">MGGRSLSKIGGLRDAYLLGGERAGAAIVDSDPDTAVDPPLSTEQKWKIKFSSRLSKCEGNVKRLRGGAIRGNGAVAVSGISFLMVHVSAYLTQLFLQRFNYKEDSWRSKSQMSCGMINLMSQDLMRGHVVNST</sequence>
<dbReference type="Proteomes" id="UP001279734">
    <property type="component" value="Unassembled WGS sequence"/>
</dbReference>
<comment type="caution">
    <text evidence="1">The sequence shown here is derived from an EMBL/GenBank/DDBJ whole genome shotgun (WGS) entry which is preliminary data.</text>
</comment>
<accession>A0AAD3XLT6</accession>
<name>A0AAD3XLT6_NEPGR</name>
<protein>
    <submittedName>
        <fullName evidence="1">Uncharacterized protein</fullName>
    </submittedName>
</protein>
<keyword evidence="2" id="KW-1185">Reference proteome</keyword>
<gene>
    <name evidence="1" type="ORF">Nepgr_011274</name>
</gene>
<organism evidence="1 2">
    <name type="scientific">Nepenthes gracilis</name>
    <name type="common">Slender pitcher plant</name>
    <dbReference type="NCBI Taxonomy" id="150966"/>
    <lineage>
        <taxon>Eukaryota</taxon>
        <taxon>Viridiplantae</taxon>
        <taxon>Streptophyta</taxon>
        <taxon>Embryophyta</taxon>
        <taxon>Tracheophyta</taxon>
        <taxon>Spermatophyta</taxon>
        <taxon>Magnoliopsida</taxon>
        <taxon>eudicotyledons</taxon>
        <taxon>Gunneridae</taxon>
        <taxon>Pentapetalae</taxon>
        <taxon>Caryophyllales</taxon>
        <taxon>Nepenthaceae</taxon>
        <taxon>Nepenthes</taxon>
    </lineage>
</organism>